<dbReference type="Pfam" id="PF00001">
    <property type="entry name" value="7tm_1"/>
    <property type="match status" value="2"/>
</dbReference>
<dbReference type="InterPro" id="IPR050569">
    <property type="entry name" value="TAAR"/>
</dbReference>
<dbReference type="InterPro" id="IPR000276">
    <property type="entry name" value="GPCR_Rhodpsn"/>
</dbReference>
<dbReference type="CDD" id="cd00637">
    <property type="entry name" value="7tm_classA_rhodopsin-like"/>
    <property type="match status" value="1"/>
</dbReference>
<evidence type="ECO:0000256" key="3">
    <source>
        <dbReference type="ARBA" id="ARBA00022692"/>
    </source>
</evidence>
<feature type="transmembrane region" description="Helical" evidence="9">
    <location>
        <begin position="427"/>
        <end position="445"/>
    </location>
</feature>
<keyword evidence="7" id="KW-0675">Receptor</keyword>
<dbReference type="EMBL" id="CALNXJ010000007">
    <property type="protein sequence ID" value="CAH3043408.1"/>
    <property type="molecule type" value="Genomic_DNA"/>
</dbReference>
<evidence type="ECO:0000256" key="2">
    <source>
        <dbReference type="ARBA" id="ARBA00022475"/>
    </source>
</evidence>
<organism evidence="11 12">
    <name type="scientific">Pocillopora meandrina</name>
    <dbReference type="NCBI Taxonomy" id="46732"/>
    <lineage>
        <taxon>Eukaryota</taxon>
        <taxon>Metazoa</taxon>
        <taxon>Cnidaria</taxon>
        <taxon>Anthozoa</taxon>
        <taxon>Hexacorallia</taxon>
        <taxon>Scleractinia</taxon>
        <taxon>Astrocoeniina</taxon>
        <taxon>Pocilloporidae</taxon>
        <taxon>Pocillopora</taxon>
    </lineage>
</organism>
<keyword evidence="12" id="KW-1185">Reference proteome</keyword>
<dbReference type="PANTHER" id="PTHR24249:SF372">
    <property type="entry name" value="G-PROTEIN COUPLED RECEPTORS FAMILY 1 PROFILE DOMAIN-CONTAINING PROTEIN"/>
    <property type="match status" value="1"/>
</dbReference>
<dbReference type="InterPro" id="IPR017452">
    <property type="entry name" value="GPCR_Rhodpsn_7TM"/>
</dbReference>
<feature type="transmembrane region" description="Helical" evidence="9">
    <location>
        <begin position="234"/>
        <end position="258"/>
    </location>
</feature>
<dbReference type="PANTHER" id="PTHR24249">
    <property type="entry name" value="HISTAMINE RECEPTOR-RELATED G-PROTEIN COUPLED RECEPTOR"/>
    <property type="match status" value="1"/>
</dbReference>
<name>A0AAU9VZB1_9CNID</name>
<feature type="transmembrane region" description="Helical" evidence="9">
    <location>
        <begin position="71"/>
        <end position="90"/>
    </location>
</feature>
<comment type="caution">
    <text evidence="11">The sequence shown here is derived from an EMBL/GenBank/DDBJ whole genome shotgun (WGS) entry which is preliminary data.</text>
</comment>
<proteinExistence type="predicted"/>
<keyword evidence="8" id="KW-0807">Transducer</keyword>
<evidence type="ECO:0000256" key="9">
    <source>
        <dbReference type="SAM" id="Phobius"/>
    </source>
</evidence>
<dbReference type="SUPFAM" id="SSF81321">
    <property type="entry name" value="Family A G protein-coupled receptor-like"/>
    <property type="match status" value="2"/>
</dbReference>
<protein>
    <recommendedName>
        <fullName evidence="10">G-protein coupled receptors family 1 profile domain-containing protein</fullName>
    </recommendedName>
</protein>
<comment type="subcellular location">
    <subcellularLocation>
        <location evidence="1">Cell membrane</location>
        <topology evidence="1">Multi-pass membrane protein</topology>
    </subcellularLocation>
</comment>
<dbReference type="GO" id="GO:0005886">
    <property type="term" value="C:plasma membrane"/>
    <property type="evidence" value="ECO:0007669"/>
    <property type="project" value="UniProtKB-SubCell"/>
</dbReference>
<keyword evidence="4 9" id="KW-1133">Transmembrane helix</keyword>
<evidence type="ECO:0000256" key="5">
    <source>
        <dbReference type="ARBA" id="ARBA00023040"/>
    </source>
</evidence>
<dbReference type="AlphaFoldDB" id="A0AAU9VZB1"/>
<feature type="domain" description="G-protein coupled receptors family 1 profile" evidence="10">
    <location>
        <begin position="51"/>
        <end position="561"/>
    </location>
</feature>
<feature type="transmembrane region" description="Helical" evidence="9">
    <location>
        <begin position="179"/>
        <end position="200"/>
    </location>
</feature>
<evidence type="ECO:0000256" key="8">
    <source>
        <dbReference type="ARBA" id="ARBA00023224"/>
    </source>
</evidence>
<keyword evidence="2" id="KW-1003">Cell membrane</keyword>
<feature type="transmembrane region" description="Helical" evidence="9">
    <location>
        <begin position="382"/>
        <end position="406"/>
    </location>
</feature>
<feature type="transmembrane region" description="Helical" evidence="9">
    <location>
        <begin position="303"/>
        <end position="331"/>
    </location>
</feature>
<evidence type="ECO:0000256" key="1">
    <source>
        <dbReference type="ARBA" id="ARBA00004651"/>
    </source>
</evidence>
<reference evidence="11 12" key="1">
    <citation type="submission" date="2022-05" db="EMBL/GenBank/DDBJ databases">
        <authorList>
            <consortium name="Genoscope - CEA"/>
            <person name="William W."/>
        </authorList>
    </citation>
    <scope>NUCLEOTIDE SEQUENCE [LARGE SCALE GENOMIC DNA]</scope>
</reference>
<evidence type="ECO:0000256" key="4">
    <source>
        <dbReference type="ARBA" id="ARBA00022989"/>
    </source>
</evidence>
<accession>A0AAU9VZB1</accession>
<sequence>MNRSSLVGLENSCDHLFFPVRLRYNFSDLTHSILIVAAILSIAACPFTWFLNAMIILAVKTKRRLQTHSNIFLASLALTDLVTGLVVQPLHGVMTIFMLQRKGFHEFCEVNLAFSFSFFLICHSVVCHLVLICGERYLTIKYSFTHHEMLTKTRVLVLSACAWIPGILVYFFLSRATMIPVTAVTIALLSSIICLQVLVYKEARRHEKRILACQVSEEAKAKFKGEKKALKSTTLMIVIILLFFILPIGLMVATWFLFGEKFSESEKTTVRHFVFGLIQLISTVNPIIHVCRNKQFLVAFIELLILIVTAILSIVAFPFTWFLNAMVILAVKTKRRLQTHSNIFLASLALTDLVTGLVVQPLHGVMTIFMLQRKGFHEFCEVNLAFSFSFFLTCHSVVCHLVLISGERYLTIKYSFTHQEMITKTRVLVSSACAWISGIPVYFFFSRVTMIPVVVFTITLLSSTIFLQVLVYKEARRHEKRILASQISEEANAKFKGEKKALKSTTLIIVTLLLFFILPMGLLSATWFLFGEKFSESEKTIVRHFVFGLIQLISTINPIIHVCRNKQFLVAFIELLSKKGFQEAEEIARNLCRPRRVGVRPEARKAIEMVEQNF</sequence>
<keyword evidence="3 9" id="KW-0812">Transmembrane</keyword>
<feature type="non-terminal residue" evidence="11">
    <location>
        <position position="614"/>
    </location>
</feature>
<feature type="transmembrane region" description="Helical" evidence="9">
    <location>
        <begin position="541"/>
        <end position="560"/>
    </location>
</feature>
<keyword evidence="6 9" id="KW-0472">Membrane</keyword>
<evidence type="ECO:0000256" key="6">
    <source>
        <dbReference type="ARBA" id="ARBA00023136"/>
    </source>
</evidence>
<dbReference type="PRINTS" id="PR00237">
    <property type="entry name" value="GPCRRHODOPSN"/>
</dbReference>
<feature type="transmembrane region" description="Helical" evidence="9">
    <location>
        <begin position="155"/>
        <end position="173"/>
    </location>
</feature>
<dbReference type="Proteomes" id="UP001159428">
    <property type="component" value="Unassembled WGS sequence"/>
</dbReference>
<feature type="transmembrane region" description="Helical" evidence="9">
    <location>
        <begin position="33"/>
        <end position="59"/>
    </location>
</feature>
<dbReference type="PROSITE" id="PS50262">
    <property type="entry name" value="G_PROTEIN_RECEP_F1_2"/>
    <property type="match status" value="1"/>
</dbReference>
<keyword evidence="5" id="KW-0297">G-protein coupled receptor</keyword>
<evidence type="ECO:0000313" key="11">
    <source>
        <dbReference type="EMBL" id="CAH3043408.1"/>
    </source>
</evidence>
<evidence type="ECO:0000259" key="10">
    <source>
        <dbReference type="PROSITE" id="PS50262"/>
    </source>
</evidence>
<feature type="transmembrane region" description="Helical" evidence="9">
    <location>
        <begin position="506"/>
        <end position="529"/>
    </location>
</feature>
<dbReference type="Gene3D" id="1.20.1070.10">
    <property type="entry name" value="Rhodopsin 7-helix transmembrane proteins"/>
    <property type="match status" value="3"/>
</dbReference>
<evidence type="ECO:0000313" key="12">
    <source>
        <dbReference type="Proteomes" id="UP001159428"/>
    </source>
</evidence>
<feature type="transmembrane region" description="Helical" evidence="9">
    <location>
        <begin position="343"/>
        <end position="362"/>
    </location>
</feature>
<evidence type="ECO:0000256" key="7">
    <source>
        <dbReference type="ARBA" id="ARBA00023170"/>
    </source>
</evidence>
<gene>
    <name evidence="11" type="ORF">PMEA_00031534</name>
</gene>
<feature type="transmembrane region" description="Helical" evidence="9">
    <location>
        <begin position="451"/>
        <end position="472"/>
    </location>
</feature>
<dbReference type="GO" id="GO:0004930">
    <property type="term" value="F:G protein-coupled receptor activity"/>
    <property type="evidence" value="ECO:0007669"/>
    <property type="project" value="UniProtKB-KW"/>
</dbReference>
<feature type="transmembrane region" description="Helical" evidence="9">
    <location>
        <begin position="110"/>
        <end position="134"/>
    </location>
</feature>